<proteinExistence type="predicted"/>
<reference evidence="1 2" key="1">
    <citation type="submission" date="2017-09" db="EMBL/GenBank/DDBJ databases">
        <title>WGS assembly of Aquilegia coerulea Goldsmith.</title>
        <authorList>
            <person name="Hodges S."/>
            <person name="Kramer E."/>
            <person name="Nordborg M."/>
            <person name="Tomkins J."/>
            <person name="Borevitz J."/>
            <person name="Derieg N."/>
            <person name="Yan J."/>
            <person name="Mihaltcheva S."/>
            <person name="Hayes R.D."/>
            <person name="Rokhsar D."/>
        </authorList>
    </citation>
    <scope>NUCLEOTIDE SEQUENCE [LARGE SCALE GENOMIC DNA]</scope>
    <source>
        <strain evidence="2">cv. Goldsmith</strain>
    </source>
</reference>
<dbReference type="InParanoid" id="A0A2G5F6W0"/>
<accession>A0A2G5F6W0</accession>
<dbReference type="AlphaFoldDB" id="A0A2G5F6W0"/>
<evidence type="ECO:0000313" key="1">
    <source>
        <dbReference type="EMBL" id="PIA63758.1"/>
    </source>
</evidence>
<dbReference type="Proteomes" id="UP000230069">
    <property type="component" value="Unassembled WGS sequence"/>
</dbReference>
<keyword evidence="2" id="KW-1185">Reference proteome</keyword>
<sequence>MGFSRFCLSVQYPRDLMLQVVFSNSVSHKALNLNRFRVHFLGTISRHQLPTLSLTGQNNPKVQSNRIQLYVFTCVSNIRLYPFAHGKVAFPFLLRPKEVTGISNNEHICRGYVRYCDNKQVWC</sequence>
<organism evidence="1 2">
    <name type="scientific">Aquilegia coerulea</name>
    <name type="common">Rocky mountain columbine</name>
    <dbReference type="NCBI Taxonomy" id="218851"/>
    <lineage>
        <taxon>Eukaryota</taxon>
        <taxon>Viridiplantae</taxon>
        <taxon>Streptophyta</taxon>
        <taxon>Embryophyta</taxon>
        <taxon>Tracheophyta</taxon>
        <taxon>Spermatophyta</taxon>
        <taxon>Magnoliopsida</taxon>
        <taxon>Ranunculales</taxon>
        <taxon>Ranunculaceae</taxon>
        <taxon>Thalictroideae</taxon>
        <taxon>Aquilegia</taxon>
    </lineage>
</organism>
<protein>
    <submittedName>
        <fullName evidence="1">Uncharacterized protein</fullName>
    </submittedName>
</protein>
<dbReference type="EMBL" id="KZ305019">
    <property type="protein sequence ID" value="PIA63758.1"/>
    <property type="molecule type" value="Genomic_DNA"/>
</dbReference>
<evidence type="ECO:0000313" key="2">
    <source>
        <dbReference type="Proteomes" id="UP000230069"/>
    </source>
</evidence>
<gene>
    <name evidence="1" type="ORF">AQUCO_00201241v1</name>
</gene>
<name>A0A2G5F6W0_AQUCA</name>